<reference evidence="1" key="1">
    <citation type="journal article" date="2019" name="bioRxiv">
        <title>The Genome of the Zebra Mussel, Dreissena polymorpha: A Resource for Invasive Species Research.</title>
        <authorList>
            <person name="McCartney M.A."/>
            <person name="Auch B."/>
            <person name="Kono T."/>
            <person name="Mallez S."/>
            <person name="Zhang Y."/>
            <person name="Obille A."/>
            <person name="Becker A."/>
            <person name="Abrahante J.E."/>
            <person name="Garbe J."/>
            <person name="Badalamenti J.P."/>
            <person name="Herman A."/>
            <person name="Mangelson H."/>
            <person name="Liachko I."/>
            <person name="Sullivan S."/>
            <person name="Sone E.D."/>
            <person name="Koren S."/>
            <person name="Silverstein K.A.T."/>
            <person name="Beckman K.B."/>
            <person name="Gohl D.M."/>
        </authorList>
    </citation>
    <scope>NUCLEOTIDE SEQUENCE</scope>
    <source>
        <strain evidence="1">Duluth1</strain>
        <tissue evidence="1">Whole animal</tissue>
    </source>
</reference>
<proteinExistence type="predicted"/>
<dbReference type="Proteomes" id="UP000828390">
    <property type="component" value="Unassembled WGS sequence"/>
</dbReference>
<dbReference type="AlphaFoldDB" id="A0A9D4M5B1"/>
<comment type="caution">
    <text evidence="1">The sequence shown here is derived from an EMBL/GenBank/DDBJ whole genome shotgun (WGS) entry which is preliminary data.</text>
</comment>
<evidence type="ECO:0000313" key="1">
    <source>
        <dbReference type="EMBL" id="KAH3869574.1"/>
    </source>
</evidence>
<organism evidence="1 2">
    <name type="scientific">Dreissena polymorpha</name>
    <name type="common">Zebra mussel</name>
    <name type="synonym">Mytilus polymorpha</name>
    <dbReference type="NCBI Taxonomy" id="45954"/>
    <lineage>
        <taxon>Eukaryota</taxon>
        <taxon>Metazoa</taxon>
        <taxon>Spiralia</taxon>
        <taxon>Lophotrochozoa</taxon>
        <taxon>Mollusca</taxon>
        <taxon>Bivalvia</taxon>
        <taxon>Autobranchia</taxon>
        <taxon>Heteroconchia</taxon>
        <taxon>Euheterodonta</taxon>
        <taxon>Imparidentia</taxon>
        <taxon>Neoheterodontei</taxon>
        <taxon>Myida</taxon>
        <taxon>Dreissenoidea</taxon>
        <taxon>Dreissenidae</taxon>
        <taxon>Dreissena</taxon>
    </lineage>
</organism>
<name>A0A9D4M5B1_DREPO</name>
<protein>
    <submittedName>
        <fullName evidence="1">Uncharacterized protein</fullName>
    </submittedName>
</protein>
<dbReference type="EMBL" id="JAIWYP010000002">
    <property type="protein sequence ID" value="KAH3869574.1"/>
    <property type="molecule type" value="Genomic_DNA"/>
</dbReference>
<reference evidence="1" key="2">
    <citation type="submission" date="2020-11" db="EMBL/GenBank/DDBJ databases">
        <authorList>
            <person name="McCartney M.A."/>
            <person name="Auch B."/>
            <person name="Kono T."/>
            <person name="Mallez S."/>
            <person name="Becker A."/>
            <person name="Gohl D.M."/>
            <person name="Silverstein K.A.T."/>
            <person name="Koren S."/>
            <person name="Bechman K.B."/>
            <person name="Herman A."/>
            <person name="Abrahante J.E."/>
            <person name="Garbe J."/>
        </authorList>
    </citation>
    <scope>NUCLEOTIDE SEQUENCE</scope>
    <source>
        <strain evidence="1">Duluth1</strain>
        <tissue evidence="1">Whole animal</tissue>
    </source>
</reference>
<sequence length="51" mass="6269">MELQWHITRVCYRKCTIDEQTSLTRFPSSRKGLETPQKKLRFEGIFKYVYR</sequence>
<accession>A0A9D4M5B1</accession>
<evidence type="ECO:0000313" key="2">
    <source>
        <dbReference type="Proteomes" id="UP000828390"/>
    </source>
</evidence>
<keyword evidence="2" id="KW-1185">Reference proteome</keyword>
<gene>
    <name evidence="1" type="ORF">DPMN_032743</name>
</gene>